<keyword evidence="3" id="KW-1185">Reference proteome</keyword>
<dbReference type="InterPro" id="IPR003425">
    <property type="entry name" value="CCB3/YggT"/>
</dbReference>
<evidence type="ECO:0000313" key="3">
    <source>
        <dbReference type="Proteomes" id="UP001319861"/>
    </source>
</evidence>
<feature type="transmembrane region" description="Helical" evidence="1">
    <location>
        <begin position="6"/>
        <end position="28"/>
    </location>
</feature>
<dbReference type="EMBL" id="AP024525">
    <property type="protein sequence ID" value="BCT75947.1"/>
    <property type="molecule type" value="Genomic_DNA"/>
</dbReference>
<keyword evidence="1" id="KW-0812">Transmembrane</keyword>
<evidence type="ECO:0000256" key="1">
    <source>
        <dbReference type="SAM" id="Phobius"/>
    </source>
</evidence>
<evidence type="ECO:0000313" key="2">
    <source>
        <dbReference type="EMBL" id="BCT75947.1"/>
    </source>
</evidence>
<keyword evidence="1" id="KW-1133">Transmembrane helix</keyword>
<keyword evidence="1" id="KW-0472">Membrane</keyword>
<accession>A0ABN6FGB8</accession>
<feature type="transmembrane region" description="Helical" evidence="1">
    <location>
        <begin position="66"/>
        <end position="91"/>
    </location>
</feature>
<sequence length="99" mass="10921">MGILFAILYLVLELFFISLVARLVFDWVQSFARSWRPRGAALVAASAVYSVTDPPMKLSRRWFKPLRLGAVSLDIAFIVLVIVVVIAMAIVSGLAGNVR</sequence>
<proteinExistence type="predicted"/>
<gene>
    <name evidence="2" type="ORF">SCMU_17890</name>
</gene>
<name>A0ABN6FGB8_SINCY</name>
<organism evidence="2 3">
    <name type="scientific">Sinomonas cyclohexanicum</name>
    <name type="common">Corynebacterium cyclohexanicum</name>
    <dbReference type="NCBI Taxonomy" id="322009"/>
    <lineage>
        <taxon>Bacteria</taxon>
        <taxon>Bacillati</taxon>
        <taxon>Actinomycetota</taxon>
        <taxon>Actinomycetes</taxon>
        <taxon>Micrococcales</taxon>
        <taxon>Micrococcaceae</taxon>
        <taxon>Sinomonas</taxon>
    </lineage>
</organism>
<protein>
    <submittedName>
        <fullName evidence="2">YggT family protein</fullName>
    </submittedName>
</protein>
<dbReference type="RefSeq" id="WP_229232617.1">
    <property type="nucleotide sequence ID" value="NZ_AP024525.1"/>
</dbReference>
<dbReference type="Proteomes" id="UP001319861">
    <property type="component" value="Chromosome"/>
</dbReference>
<reference evidence="2 3" key="1">
    <citation type="journal article" date="2021" name="J. Biosci. Bioeng.">
        <title>Identification and characterization of a chc gene cluster responsible for the aromatization pathway of cyclohexanecarboxylate degradation in Sinomonas cyclohexanicum ATCC 51369.</title>
        <authorList>
            <person name="Yamamoto T."/>
            <person name="Hasegawa Y."/>
            <person name="Lau P.C.K."/>
            <person name="Iwaki H."/>
        </authorList>
    </citation>
    <scope>NUCLEOTIDE SEQUENCE [LARGE SCALE GENOMIC DNA]</scope>
    <source>
        <strain evidence="2 3">ATCC 51369</strain>
    </source>
</reference>
<dbReference type="Pfam" id="PF02325">
    <property type="entry name" value="CCB3_YggT"/>
    <property type="match status" value="1"/>
</dbReference>